<gene>
    <name evidence="1" type="ORF">EVAR_48212_1</name>
</gene>
<keyword evidence="2" id="KW-1185">Reference proteome</keyword>
<evidence type="ECO:0000313" key="1">
    <source>
        <dbReference type="EMBL" id="GBP66804.1"/>
    </source>
</evidence>
<name>A0A4C1XW05_EUMVA</name>
<organism evidence="1 2">
    <name type="scientific">Eumeta variegata</name>
    <name type="common">Bagworm moth</name>
    <name type="synonym">Eumeta japonica</name>
    <dbReference type="NCBI Taxonomy" id="151549"/>
    <lineage>
        <taxon>Eukaryota</taxon>
        <taxon>Metazoa</taxon>
        <taxon>Ecdysozoa</taxon>
        <taxon>Arthropoda</taxon>
        <taxon>Hexapoda</taxon>
        <taxon>Insecta</taxon>
        <taxon>Pterygota</taxon>
        <taxon>Neoptera</taxon>
        <taxon>Endopterygota</taxon>
        <taxon>Lepidoptera</taxon>
        <taxon>Glossata</taxon>
        <taxon>Ditrysia</taxon>
        <taxon>Tineoidea</taxon>
        <taxon>Psychidae</taxon>
        <taxon>Oiketicinae</taxon>
        <taxon>Eumeta</taxon>
    </lineage>
</organism>
<proteinExistence type="predicted"/>
<reference evidence="1 2" key="1">
    <citation type="journal article" date="2019" name="Commun. Biol.">
        <title>The bagworm genome reveals a unique fibroin gene that provides high tensile strength.</title>
        <authorList>
            <person name="Kono N."/>
            <person name="Nakamura H."/>
            <person name="Ohtoshi R."/>
            <person name="Tomita M."/>
            <person name="Numata K."/>
            <person name="Arakawa K."/>
        </authorList>
    </citation>
    <scope>NUCLEOTIDE SEQUENCE [LARGE SCALE GENOMIC DNA]</scope>
</reference>
<evidence type="ECO:0000313" key="2">
    <source>
        <dbReference type="Proteomes" id="UP000299102"/>
    </source>
</evidence>
<protein>
    <submittedName>
        <fullName evidence="1">Uncharacterized protein</fullName>
    </submittedName>
</protein>
<dbReference type="EMBL" id="BGZK01000967">
    <property type="protein sequence ID" value="GBP66804.1"/>
    <property type="molecule type" value="Genomic_DNA"/>
</dbReference>
<sequence>MVDGAHGYSQLAESPVGCQPYKKTASDILFLVKRPATRCGRFCWLYIITTTKFVTKALQRRKTGTRGTRSKGWGALYLRIALFTMRQSDRISCDVLYYYVSQCPLPRSAGAPRRSDPPLSARASRGADKFLRAAIFMSHLAGER</sequence>
<comment type="caution">
    <text evidence="1">The sequence shown here is derived from an EMBL/GenBank/DDBJ whole genome shotgun (WGS) entry which is preliminary data.</text>
</comment>
<dbReference type="AlphaFoldDB" id="A0A4C1XW05"/>
<dbReference type="Proteomes" id="UP000299102">
    <property type="component" value="Unassembled WGS sequence"/>
</dbReference>
<accession>A0A4C1XW05</accession>